<dbReference type="EMBL" id="VIBQ01000016">
    <property type="protein sequence ID" value="KAB8356327.1"/>
    <property type="molecule type" value="Genomic_DNA"/>
</dbReference>
<accession>A0A5N6KX11</accession>
<evidence type="ECO:0000313" key="2">
    <source>
        <dbReference type="EMBL" id="KAB8356327.1"/>
    </source>
</evidence>
<proteinExistence type="predicted"/>
<evidence type="ECO:0000313" key="3">
    <source>
        <dbReference type="Proteomes" id="UP000327013"/>
    </source>
</evidence>
<reference evidence="2 3" key="1">
    <citation type="submission" date="2019-06" db="EMBL/GenBank/DDBJ databases">
        <title>A chromosomal-level reference genome of Carpinus fangiana (Coryloideae, Betulaceae).</title>
        <authorList>
            <person name="Yang X."/>
            <person name="Wang Z."/>
            <person name="Zhang L."/>
            <person name="Hao G."/>
            <person name="Liu J."/>
            <person name="Yang Y."/>
        </authorList>
    </citation>
    <scope>NUCLEOTIDE SEQUENCE [LARGE SCALE GENOMIC DNA]</scope>
    <source>
        <strain evidence="2">Cfa_2016G</strain>
        <tissue evidence="2">Leaf</tissue>
    </source>
</reference>
<dbReference type="Proteomes" id="UP000327013">
    <property type="component" value="Unassembled WGS sequence"/>
</dbReference>
<comment type="caution">
    <text evidence="2">The sequence shown here is derived from an EMBL/GenBank/DDBJ whole genome shotgun (WGS) entry which is preliminary data.</text>
</comment>
<organism evidence="2 3">
    <name type="scientific">Carpinus fangiana</name>
    <dbReference type="NCBI Taxonomy" id="176857"/>
    <lineage>
        <taxon>Eukaryota</taxon>
        <taxon>Viridiplantae</taxon>
        <taxon>Streptophyta</taxon>
        <taxon>Embryophyta</taxon>
        <taxon>Tracheophyta</taxon>
        <taxon>Spermatophyta</taxon>
        <taxon>Magnoliopsida</taxon>
        <taxon>eudicotyledons</taxon>
        <taxon>Gunneridae</taxon>
        <taxon>Pentapetalae</taxon>
        <taxon>rosids</taxon>
        <taxon>fabids</taxon>
        <taxon>Fagales</taxon>
        <taxon>Betulaceae</taxon>
        <taxon>Carpinus</taxon>
    </lineage>
</organism>
<keyword evidence="3" id="KW-1185">Reference proteome</keyword>
<sequence>MDDHFGDLLSNFDLHPSEEETAQPSKRRIWPPRTAKHPKTYSSADCLAAIRGQRLPNRGLDLDVTRCSIVRGIRYHDDFGEELRGVLPMFTRALNARMIMSDMIPDMSDVDEFPYCIWHPDVAQENTYRELAQRYPQMKYLVGRACAVGGYLDLYKELDILPEVHIAEEARENKPTGAAIFELLMSSPCRYEVMNDYTRSINAENPRPLAQLNGDTAVLAFLNTKNMPEKHFNYHGPYFNITEDMGLDEFSTEYYAPGSWSCGYESMELDPLRTALLYNPLPFDLPTIQKDVLILMAAYNGDIDRYSRLRRPRMIKKERNCVVRGIYHNTLFAKWWSLQLEIEAPYRNADSHIRMAIEASFIMNNDISRSIDGKSELPYLIYFPTPASSITYEVLAAYEPRMLVQIARACIVANYESLFDKLDPPPDACLLVEAEICLGHHGNIILFMNCVRIIWLIHSGTQVPGTLI</sequence>
<dbReference type="OrthoDB" id="4360026at2759"/>
<evidence type="ECO:0000256" key="1">
    <source>
        <dbReference type="SAM" id="MobiDB-lite"/>
    </source>
</evidence>
<protein>
    <submittedName>
        <fullName evidence="2">Uncharacterized protein</fullName>
    </submittedName>
</protein>
<name>A0A5N6KX11_9ROSI</name>
<dbReference type="AlphaFoldDB" id="A0A5N6KX11"/>
<feature type="compositionally biased region" description="Basic residues" evidence="1">
    <location>
        <begin position="25"/>
        <end position="37"/>
    </location>
</feature>
<gene>
    <name evidence="2" type="ORF">FH972_023911</name>
</gene>
<feature type="region of interest" description="Disordered" evidence="1">
    <location>
        <begin position="1"/>
        <end position="37"/>
    </location>
</feature>